<dbReference type="Proteomes" id="UP001303902">
    <property type="component" value="Chromosome"/>
</dbReference>
<dbReference type="Pfam" id="PF00583">
    <property type="entry name" value="Acetyltransf_1"/>
    <property type="match status" value="1"/>
</dbReference>
<dbReference type="EMBL" id="CP129118">
    <property type="protein sequence ID" value="WOV86011.1"/>
    <property type="molecule type" value="Genomic_DNA"/>
</dbReference>
<name>A0ABZ0L0I0_9BACL</name>
<evidence type="ECO:0000259" key="1">
    <source>
        <dbReference type="PROSITE" id="PS51186"/>
    </source>
</evidence>
<feature type="domain" description="N-acetyltransferase" evidence="1">
    <location>
        <begin position="4"/>
        <end position="123"/>
    </location>
</feature>
<evidence type="ECO:0000313" key="2">
    <source>
        <dbReference type="EMBL" id="WOV86011.1"/>
    </source>
</evidence>
<gene>
    <name evidence="2" type="ORF">QWT69_08555</name>
</gene>
<sequence>MTLLRYKKAYEKIAMGLLSYMPGEKAVKKLQELVHQYEENESWQLFLLKKGEDFIGIIGISLDETTYTVMHIAVNPSFRGEGVGREMIDMIGQVFPELECKSTDDTESFLQKCKQNDNESKME</sequence>
<protein>
    <submittedName>
        <fullName evidence="2">GNAT family N-acetyltransferase</fullName>
    </submittedName>
</protein>
<keyword evidence="3" id="KW-1185">Reference proteome</keyword>
<reference evidence="2 3" key="1">
    <citation type="submission" date="2023-06" db="EMBL/GenBank/DDBJ databases">
        <title>Sporosarcina sp. nov., isolated from Korean tranditional fermented seafood 'Jeotgal'.</title>
        <authorList>
            <person name="Yang A.I."/>
            <person name="Shin N.-R."/>
        </authorList>
    </citation>
    <scope>NUCLEOTIDE SEQUENCE [LARGE SCALE GENOMIC DNA]</scope>
    <source>
        <strain evidence="2 3">T2O-4</strain>
    </source>
</reference>
<dbReference type="SUPFAM" id="SSF55729">
    <property type="entry name" value="Acyl-CoA N-acyltransferases (Nat)"/>
    <property type="match status" value="1"/>
</dbReference>
<dbReference type="Gene3D" id="3.40.630.30">
    <property type="match status" value="1"/>
</dbReference>
<dbReference type="InterPro" id="IPR016181">
    <property type="entry name" value="Acyl_CoA_acyltransferase"/>
</dbReference>
<dbReference type="PROSITE" id="PS51186">
    <property type="entry name" value="GNAT"/>
    <property type="match status" value="1"/>
</dbReference>
<dbReference type="CDD" id="cd04301">
    <property type="entry name" value="NAT_SF"/>
    <property type="match status" value="1"/>
</dbReference>
<organism evidence="2 3">
    <name type="scientific">Sporosarcina oncorhynchi</name>
    <dbReference type="NCBI Taxonomy" id="3056444"/>
    <lineage>
        <taxon>Bacteria</taxon>
        <taxon>Bacillati</taxon>
        <taxon>Bacillota</taxon>
        <taxon>Bacilli</taxon>
        <taxon>Bacillales</taxon>
        <taxon>Caryophanaceae</taxon>
        <taxon>Sporosarcina</taxon>
    </lineage>
</organism>
<evidence type="ECO:0000313" key="3">
    <source>
        <dbReference type="Proteomes" id="UP001303902"/>
    </source>
</evidence>
<dbReference type="RefSeq" id="WP_317964758.1">
    <property type="nucleotide sequence ID" value="NZ_CP129118.1"/>
</dbReference>
<proteinExistence type="predicted"/>
<accession>A0ABZ0L0I0</accession>
<dbReference type="InterPro" id="IPR000182">
    <property type="entry name" value="GNAT_dom"/>
</dbReference>